<dbReference type="Gene3D" id="1.10.10.10">
    <property type="entry name" value="Winged helix-like DNA-binding domain superfamily/Winged helix DNA-binding domain"/>
    <property type="match status" value="1"/>
</dbReference>
<evidence type="ECO:0000256" key="4">
    <source>
        <dbReference type="SAM" id="MobiDB-lite"/>
    </source>
</evidence>
<dbReference type="Pfam" id="PF01638">
    <property type="entry name" value="HxlR"/>
    <property type="match status" value="1"/>
</dbReference>
<reference evidence="6 7" key="1">
    <citation type="submission" date="2024-09" db="EMBL/GenBank/DDBJ databases">
        <authorList>
            <person name="Sun Q."/>
            <person name="Mori K."/>
        </authorList>
    </citation>
    <scope>NUCLEOTIDE SEQUENCE [LARGE SCALE GENOMIC DNA]</scope>
    <source>
        <strain evidence="6 7">JCM 3143</strain>
    </source>
</reference>
<protein>
    <submittedName>
        <fullName evidence="6">Winged helix-turn-helix transcriptional regulator</fullName>
    </submittedName>
</protein>
<feature type="domain" description="HTH hxlR-type" evidence="5">
    <location>
        <begin position="12"/>
        <end position="109"/>
    </location>
</feature>
<evidence type="ECO:0000256" key="1">
    <source>
        <dbReference type="ARBA" id="ARBA00023015"/>
    </source>
</evidence>
<keyword evidence="3" id="KW-0804">Transcription</keyword>
<feature type="compositionally biased region" description="Basic and acidic residues" evidence="4">
    <location>
        <begin position="151"/>
        <end position="172"/>
    </location>
</feature>
<dbReference type="InterPro" id="IPR036388">
    <property type="entry name" value="WH-like_DNA-bd_sf"/>
</dbReference>
<keyword evidence="2" id="KW-0238">DNA-binding</keyword>
<evidence type="ECO:0000256" key="3">
    <source>
        <dbReference type="ARBA" id="ARBA00023163"/>
    </source>
</evidence>
<dbReference type="PANTHER" id="PTHR33204:SF18">
    <property type="entry name" value="TRANSCRIPTIONAL REGULATORY PROTEIN"/>
    <property type="match status" value="1"/>
</dbReference>
<dbReference type="InterPro" id="IPR036390">
    <property type="entry name" value="WH_DNA-bd_sf"/>
</dbReference>
<dbReference type="RefSeq" id="WP_344996157.1">
    <property type="nucleotide sequence ID" value="NZ_BAAAXV010000009.1"/>
</dbReference>
<keyword evidence="1" id="KW-0805">Transcription regulation</keyword>
<evidence type="ECO:0000259" key="5">
    <source>
        <dbReference type="PROSITE" id="PS51118"/>
    </source>
</evidence>
<name>A0ABV5RWE2_9ACTN</name>
<dbReference type="SUPFAM" id="SSF46785">
    <property type="entry name" value="Winged helix' DNA-binding domain"/>
    <property type="match status" value="1"/>
</dbReference>
<sequence>MALGKNYDGQDCSLAKALEVIGERWTLLVVRDAMYGVRRYGDFLAHLDIPRAVLSQRLTALVEAGVLARRRYQDTPPRDEYVLTPAGRELWISVLTLGQWGERHLSDRGPRRLFHHVTCGTRLDPQSHCPACGRHVALDEVEVHPGPGLEGNRDDPVSRALESPHRMLEPIP</sequence>
<evidence type="ECO:0000256" key="2">
    <source>
        <dbReference type="ARBA" id="ARBA00023125"/>
    </source>
</evidence>
<dbReference type="InterPro" id="IPR002577">
    <property type="entry name" value="HTH_HxlR"/>
</dbReference>
<evidence type="ECO:0000313" key="7">
    <source>
        <dbReference type="Proteomes" id="UP001589532"/>
    </source>
</evidence>
<organism evidence="6 7">
    <name type="scientific">Nonomuraea helvata</name>
    <dbReference type="NCBI Taxonomy" id="37484"/>
    <lineage>
        <taxon>Bacteria</taxon>
        <taxon>Bacillati</taxon>
        <taxon>Actinomycetota</taxon>
        <taxon>Actinomycetes</taxon>
        <taxon>Streptosporangiales</taxon>
        <taxon>Streptosporangiaceae</taxon>
        <taxon>Nonomuraea</taxon>
    </lineage>
</organism>
<dbReference type="PANTHER" id="PTHR33204">
    <property type="entry name" value="TRANSCRIPTIONAL REGULATOR, MARR FAMILY"/>
    <property type="match status" value="1"/>
</dbReference>
<dbReference type="PROSITE" id="PS51118">
    <property type="entry name" value="HTH_HXLR"/>
    <property type="match status" value="1"/>
</dbReference>
<gene>
    <name evidence="6" type="ORF">ACFFSA_06230</name>
</gene>
<comment type="caution">
    <text evidence="6">The sequence shown here is derived from an EMBL/GenBank/DDBJ whole genome shotgun (WGS) entry which is preliminary data.</text>
</comment>
<feature type="region of interest" description="Disordered" evidence="4">
    <location>
        <begin position="143"/>
        <end position="172"/>
    </location>
</feature>
<accession>A0ABV5RWE2</accession>
<keyword evidence="7" id="KW-1185">Reference proteome</keyword>
<dbReference type="Proteomes" id="UP001589532">
    <property type="component" value="Unassembled WGS sequence"/>
</dbReference>
<dbReference type="EMBL" id="JBHMBW010000003">
    <property type="protein sequence ID" value="MFB9622676.1"/>
    <property type="molecule type" value="Genomic_DNA"/>
</dbReference>
<proteinExistence type="predicted"/>
<evidence type="ECO:0000313" key="6">
    <source>
        <dbReference type="EMBL" id="MFB9622676.1"/>
    </source>
</evidence>